<reference evidence="2" key="1">
    <citation type="submission" date="2023-06" db="EMBL/GenBank/DDBJ databases">
        <authorList>
            <person name="Delattre M."/>
        </authorList>
    </citation>
    <scope>NUCLEOTIDE SEQUENCE</scope>
    <source>
        <strain evidence="2">AF72</strain>
    </source>
</reference>
<evidence type="ECO:0000313" key="2">
    <source>
        <dbReference type="EMBL" id="CAJ0575985.1"/>
    </source>
</evidence>
<evidence type="ECO:0000313" key="3">
    <source>
        <dbReference type="Proteomes" id="UP001177023"/>
    </source>
</evidence>
<dbReference type="EMBL" id="CATQJA010002641">
    <property type="protein sequence ID" value="CAJ0575985.1"/>
    <property type="molecule type" value="Genomic_DNA"/>
</dbReference>
<dbReference type="Proteomes" id="UP001177023">
    <property type="component" value="Unassembled WGS sequence"/>
</dbReference>
<feature type="transmembrane region" description="Helical" evidence="1">
    <location>
        <begin position="20"/>
        <end position="41"/>
    </location>
</feature>
<organism evidence="2 3">
    <name type="scientific">Mesorhabditis spiculigera</name>
    <dbReference type="NCBI Taxonomy" id="96644"/>
    <lineage>
        <taxon>Eukaryota</taxon>
        <taxon>Metazoa</taxon>
        <taxon>Ecdysozoa</taxon>
        <taxon>Nematoda</taxon>
        <taxon>Chromadorea</taxon>
        <taxon>Rhabditida</taxon>
        <taxon>Rhabditina</taxon>
        <taxon>Rhabditomorpha</taxon>
        <taxon>Rhabditoidea</taxon>
        <taxon>Rhabditidae</taxon>
        <taxon>Mesorhabditinae</taxon>
        <taxon>Mesorhabditis</taxon>
    </lineage>
</organism>
<comment type="caution">
    <text evidence="2">The sequence shown here is derived from an EMBL/GenBank/DDBJ whole genome shotgun (WGS) entry which is preliminary data.</text>
</comment>
<keyword evidence="3" id="KW-1185">Reference proteome</keyword>
<feature type="non-terminal residue" evidence="2">
    <location>
        <position position="265"/>
    </location>
</feature>
<gene>
    <name evidence="2" type="ORF">MSPICULIGERA_LOCUS14285</name>
</gene>
<name>A0AA36G284_9BILA</name>
<keyword evidence="1" id="KW-1133">Transmembrane helix</keyword>
<keyword evidence="1" id="KW-0472">Membrane</keyword>
<proteinExistence type="predicted"/>
<accession>A0AA36G284</accession>
<keyword evidence="1" id="KW-0812">Transmembrane</keyword>
<dbReference type="AlphaFoldDB" id="A0AA36G284"/>
<evidence type="ECO:0000256" key="1">
    <source>
        <dbReference type="SAM" id="Phobius"/>
    </source>
</evidence>
<feature type="transmembrane region" description="Helical" evidence="1">
    <location>
        <begin position="53"/>
        <end position="79"/>
    </location>
</feature>
<protein>
    <submittedName>
        <fullName evidence="2">Uncharacterized protein</fullName>
    </submittedName>
</protein>
<feature type="transmembrane region" description="Helical" evidence="1">
    <location>
        <begin position="116"/>
        <end position="136"/>
    </location>
</feature>
<sequence length="265" mass="29671">MEYFGGDSYIQPTYWKHAATSMYVGMPGVIIGGILCMIFLFEPGLRKEYQLSLDILNFLIGVPTANDTCSVLILADMLWSFYNGYVWAICFVGVALHVIVYLNTRRRNWRSGERRLLITLSIQTSIPLLATTFFSIAHFGALTHWFETPTYFSVPANLLALLSSTLLVPLVAVFFVTKARNAVLRHTVRLLCINTHKGSGGMWTTTVNLKLMARKRSMSLGRMNHAIREEHVEAAIPLDRIPDAQVVSAWPKTPAEAQQPPDVAP</sequence>
<feature type="transmembrane region" description="Helical" evidence="1">
    <location>
        <begin position="156"/>
        <end position="176"/>
    </location>
</feature>
<feature type="transmembrane region" description="Helical" evidence="1">
    <location>
        <begin position="85"/>
        <end position="104"/>
    </location>
</feature>